<evidence type="ECO:0000256" key="1">
    <source>
        <dbReference type="SAM" id="MobiDB-lite"/>
    </source>
</evidence>
<dbReference type="InterPro" id="IPR044823">
    <property type="entry name" value="ASIL1/2-like"/>
</dbReference>
<name>A0A835RA40_VANPL</name>
<feature type="region of interest" description="Disordered" evidence="1">
    <location>
        <begin position="1"/>
        <end position="27"/>
    </location>
</feature>
<proteinExistence type="predicted"/>
<feature type="region of interest" description="Disordered" evidence="1">
    <location>
        <begin position="121"/>
        <end position="154"/>
    </location>
</feature>
<dbReference type="EMBL" id="JADCNM010000005">
    <property type="protein sequence ID" value="KAG0482598.1"/>
    <property type="molecule type" value="Genomic_DNA"/>
</dbReference>
<gene>
    <name evidence="3" type="ORF">HPP92_010682</name>
</gene>
<feature type="compositionally biased region" description="Polar residues" evidence="1">
    <location>
        <begin position="1"/>
        <end position="16"/>
    </location>
</feature>
<accession>A0A835RA40</accession>
<reference evidence="3 4" key="1">
    <citation type="journal article" date="2020" name="Nat. Food">
        <title>A phased Vanilla planifolia genome enables genetic improvement of flavour and production.</title>
        <authorList>
            <person name="Hasing T."/>
            <person name="Tang H."/>
            <person name="Brym M."/>
            <person name="Khazi F."/>
            <person name="Huang T."/>
            <person name="Chambers A.H."/>
        </authorList>
    </citation>
    <scope>NUCLEOTIDE SEQUENCE [LARGE SCALE GENOMIC DNA]</scope>
    <source>
        <tissue evidence="3">Leaf</tissue>
    </source>
</reference>
<dbReference type="InterPro" id="IPR044822">
    <property type="entry name" value="Myb_DNA-bind_4"/>
</dbReference>
<evidence type="ECO:0000313" key="4">
    <source>
        <dbReference type="Proteomes" id="UP000639772"/>
    </source>
</evidence>
<comment type="caution">
    <text evidence="3">The sequence shown here is derived from an EMBL/GenBank/DDBJ whole genome shotgun (WGS) entry which is preliminary data.</text>
</comment>
<protein>
    <recommendedName>
        <fullName evidence="2">Myb/SANT-like DNA-binding domain-containing protein</fullName>
    </recommendedName>
</protein>
<dbReference type="PANTHER" id="PTHR31307">
    <property type="entry name" value="TRIHELIX TRANSCRIPTION FACTOR ASIL2"/>
    <property type="match status" value="1"/>
</dbReference>
<feature type="compositionally biased region" description="Low complexity" evidence="1">
    <location>
        <begin position="121"/>
        <end position="131"/>
    </location>
</feature>
<feature type="domain" description="Myb/SANT-like DNA-binding" evidence="2">
    <location>
        <begin position="30"/>
        <end position="116"/>
    </location>
</feature>
<dbReference type="AlphaFoldDB" id="A0A835RA40"/>
<dbReference type="Pfam" id="PF13837">
    <property type="entry name" value="Myb_DNA-bind_4"/>
    <property type="match status" value="1"/>
</dbReference>
<dbReference type="PANTHER" id="PTHR31307:SF4">
    <property type="entry name" value="TRIHELIX TRANSCRIPTION FACTOR ASIL2"/>
    <property type="match status" value="1"/>
</dbReference>
<evidence type="ECO:0000259" key="2">
    <source>
        <dbReference type="Pfam" id="PF13837"/>
    </source>
</evidence>
<sequence>MDDCSPVNSLANTPTRSPDRSPISAASDSRCYWSDDATSTLVDKWGSLHKQIKKLTRNKWEKIAKVVNSRSGHSKSHKTALQCQCHISKLKTRYNREKSMATSSQSTWLYFERLHNFLQSSPDSSPPLASALRKRRREFPPEVTSRTRNQEEEAMSELFRGMEMFTNAYKAAEESKLKLFKDMEKERMDHCRKIEEQRMDFVMNLLNVFFKLDGGDQGNP</sequence>
<organism evidence="3 4">
    <name type="scientific">Vanilla planifolia</name>
    <name type="common">Vanilla</name>
    <dbReference type="NCBI Taxonomy" id="51239"/>
    <lineage>
        <taxon>Eukaryota</taxon>
        <taxon>Viridiplantae</taxon>
        <taxon>Streptophyta</taxon>
        <taxon>Embryophyta</taxon>
        <taxon>Tracheophyta</taxon>
        <taxon>Spermatophyta</taxon>
        <taxon>Magnoliopsida</taxon>
        <taxon>Liliopsida</taxon>
        <taxon>Asparagales</taxon>
        <taxon>Orchidaceae</taxon>
        <taxon>Vanilloideae</taxon>
        <taxon>Vanilleae</taxon>
        <taxon>Vanilla</taxon>
    </lineage>
</organism>
<evidence type="ECO:0000313" key="3">
    <source>
        <dbReference type="EMBL" id="KAG0482598.1"/>
    </source>
</evidence>
<dbReference type="Proteomes" id="UP000639772">
    <property type="component" value="Unassembled WGS sequence"/>
</dbReference>